<proteinExistence type="predicted"/>
<accession>A0A9W4SS33</accession>
<dbReference type="AlphaFoldDB" id="A0A9W4SS33"/>
<gene>
    <name evidence="2" type="ORF">FWILDA_LOCUS9054</name>
</gene>
<evidence type="ECO:0000313" key="2">
    <source>
        <dbReference type="EMBL" id="CAI2179369.1"/>
    </source>
</evidence>
<feature type="coiled-coil region" evidence="1">
    <location>
        <begin position="62"/>
        <end position="106"/>
    </location>
</feature>
<dbReference type="OrthoDB" id="2425940at2759"/>
<dbReference type="EMBL" id="CAMKVN010002054">
    <property type="protein sequence ID" value="CAI2179369.1"/>
    <property type="molecule type" value="Genomic_DNA"/>
</dbReference>
<sequence>MSSKDKSDYGKKIQANRRLAGKLFERTIKSTKEKQHIPKKTRISIIDEKDNNTIEVDIVTHELEIEERKITLEERKMQLKQNEIDVKLKELQLKKMEQELNKKNGNILLCANGKLA</sequence>
<organism evidence="2 3">
    <name type="scientific">Funneliformis geosporum</name>
    <dbReference type="NCBI Taxonomy" id="1117311"/>
    <lineage>
        <taxon>Eukaryota</taxon>
        <taxon>Fungi</taxon>
        <taxon>Fungi incertae sedis</taxon>
        <taxon>Mucoromycota</taxon>
        <taxon>Glomeromycotina</taxon>
        <taxon>Glomeromycetes</taxon>
        <taxon>Glomerales</taxon>
        <taxon>Glomeraceae</taxon>
        <taxon>Funneliformis</taxon>
    </lineage>
</organism>
<evidence type="ECO:0000313" key="3">
    <source>
        <dbReference type="Proteomes" id="UP001153678"/>
    </source>
</evidence>
<keyword evidence="1" id="KW-0175">Coiled coil</keyword>
<protein>
    <submittedName>
        <fullName evidence="2">16276_t:CDS:1</fullName>
    </submittedName>
</protein>
<keyword evidence="3" id="KW-1185">Reference proteome</keyword>
<evidence type="ECO:0000256" key="1">
    <source>
        <dbReference type="SAM" id="Coils"/>
    </source>
</evidence>
<reference evidence="2" key="1">
    <citation type="submission" date="2022-08" db="EMBL/GenBank/DDBJ databases">
        <authorList>
            <person name="Kallberg Y."/>
            <person name="Tangrot J."/>
            <person name="Rosling A."/>
        </authorList>
    </citation>
    <scope>NUCLEOTIDE SEQUENCE</scope>
    <source>
        <strain evidence="2">Wild A</strain>
    </source>
</reference>
<comment type="caution">
    <text evidence="2">The sequence shown here is derived from an EMBL/GenBank/DDBJ whole genome shotgun (WGS) entry which is preliminary data.</text>
</comment>
<dbReference type="Proteomes" id="UP001153678">
    <property type="component" value="Unassembled WGS sequence"/>
</dbReference>
<name>A0A9W4SS33_9GLOM</name>